<evidence type="ECO:0000256" key="1">
    <source>
        <dbReference type="SAM" id="MobiDB-lite"/>
    </source>
</evidence>
<dbReference type="PANTHER" id="PTHR37724:SF1">
    <property type="entry name" value="OS02G0564300 PROTEIN"/>
    <property type="match status" value="1"/>
</dbReference>
<proteinExistence type="predicted"/>
<dbReference type="Proteomes" id="UP000032180">
    <property type="component" value="Chromosome 2"/>
</dbReference>
<dbReference type="EnsemblPlants" id="LPERR02G16940.1">
    <property type="protein sequence ID" value="LPERR02G16940.1"/>
    <property type="gene ID" value="LPERR02G16940"/>
</dbReference>
<feature type="compositionally biased region" description="Gly residues" evidence="1">
    <location>
        <begin position="585"/>
        <end position="594"/>
    </location>
</feature>
<dbReference type="PANTHER" id="PTHR37724">
    <property type="entry name" value="OS02G0564300 PROTEIN"/>
    <property type="match status" value="1"/>
</dbReference>
<protein>
    <submittedName>
        <fullName evidence="3">Uncharacterized protein</fullName>
    </submittedName>
</protein>
<feature type="compositionally biased region" description="Basic and acidic residues" evidence="1">
    <location>
        <begin position="508"/>
        <end position="521"/>
    </location>
</feature>
<accession>A0A0D9VH88</accession>
<dbReference type="eggNOG" id="KOG0342">
    <property type="taxonomic scope" value="Eukaryota"/>
</dbReference>
<keyword evidence="4" id="KW-1185">Reference proteome</keyword>
<dbReference type="STRING" id="77586.A0A0D9VH88"/>
<evidence type="ECO:0000256" key="2">
    <source>
        <dbReference type="SAM" id="SignalP"/>
    </source>
</evidence>
<feature type="region of interest" description="Disordered" evidence="1">
    <location>
        <begin position="559"/>
        <end position="722"/>
    </location>
</feature>
<feature type="chain" id="PRO_5005431078" evidence="2">
    <location>
        <begin position="23"/>
        <end position="722"/>
    </location>
</feature>
<reference evidence="3 4" key="1">
    <citation type="submission" date="2012-08" db="EMBL/GenBank/DDBJ databases">
        <title>Oryza genome evolution.</title>
        <authorList>
            <person name="Wing R.A."/>
        </authorList>
    </citation>
    <scope>NUCLEOTIDE SEQUENCE</scope>
</reference>
<keyword evidence="2" id="KW-0732">Signal</keyword>
<feature type="compositionally biased region" description="Basic and acidic residues" evidence="1">
    <location>
        <begin position="712"/>
        <end position="722"/>
    </location>
</feature>
<feature type="compositionally biased region" description="Basic and acidic residues" evidence="1">
    <location>
        <begin position="602"/>
        <end position="615"/>
    </location>
</feature>
<reference evidence="4" key="2">
    <citation type="submission" date="2013-12" db="EMBL/GenBank/DDBJ databases">
        <authorList>
            <person name="Yu Y."/>
            <person name="Lee S."/>
            <person name="de Baynast K."/>
            <person name="Wissotski M."/>
            <person name="Liu L."/>
            <person name="Talag J."/>
            <person name="Goicoechea J."/>
            <person name="Angelova A."/>
            <person name="Jetty R."/>
            <person name="Kudrna D."/>
            <person name="Golser W."/>
            <person name="Rivera L."/>
            <person name="Zhang J."/>
            <person name="Wing R."/>
        </authorList>
    </citation>
    <scope>NUCLEOTIDE SEQUENCE</scope>
</reference>
<feature type="compositionally biased region" description="Basic residues" evidence="1">
    <location>
        <begin position="348"/>
        <end position="358"/>
    </location>
</feature>
<feature type="signal peptide" evidence="2">
    <location>
        <begin position="1"/>
        <end position="22"/>
    </location>
</feature>
<sequence>MPLLAAAAMAAAAAAPLSSLHALSCRGLGVPIPFPCEARPRVAPPLRRGDLAIRMGGGPRTFPGGVSKWQWKRMQARKAKQLLKARLARERQLYEMRKRAELRDAVAHLERPWDPDASASAAAAAAAPNLLSVAADDQLKALADRFHRPGGVDLWNDRDGPQVFASPDTGMASARFFPKNAIHSVQPYALLGGDAESTVADRNNGADATVRSDRVQGVRQNAAKKEMQGIGGDHEPAVEYIERGGVWEPVNNLDAGDDSNSSGGRWTNDNVNANLEGVGDVDFRPKQRAMVGRDRRKGGAARREATKSIAVGSDEFRDQRGNGLSLDPEGTSEYHLGQRWQEKNSGSRGKRPIGRRKALRTDGSSAIGRDRMVDGSSFSDSEVTRDGFEPKWKARTREGTMNGVRRWDPSNEGFRNERRKGWMDNEFDSNSDSGGDAKLMPKWKARNRLNQSESIEGTMNGVERWDLPNEGSHNERRKGWMDDEFDSNSGSRRDEKSMPTWKARNRLNRRENGRDRPELKYNADTNNGERTGRYSRGNNGDVRRDHFVNRFASDLEEPKWKPRRKSGARMNNGHRKDINDMNGGFRRGSNGGDINGRFRRGSNRDDMNGRFRSSNEDNVNGGFRRGSNRDDMNGGFRSSNGDDMSGGFRRGSNRDNMAGRFRRGSNGASRLLDAMDNNRGVGSEDGNYMMSRNERQLRGDAYSLRPTSELHNSGRDRESDEL</sequence>
<dbReference type="Gramene" id="LPERR02G16940.1">
    <property type="protein sequence ID" value="LPERR02G16940.1"/>
    <property type="gene ID" value="LPERR02G16940"/>
</dbReference>
<dbReference type="AlphaFoldDB" id="A0A0D9VH88"/>
<evidence type="ECO:0000313" key="4">
    <source>
        <dbReference type="Proteomes" id="UP000032180"/>
    </source>
</evidence>
<name>A0A0D9VH88_9ORYZ</name>
<organism evidence="3 4">
    <name type="scientific">Leersia perrieri</name>
    <dbReference type="NCBI Taxonomy" id="77586"/>
    <lineage>
        <taxon>Eukaryota</taxon>
        <taxon>Viridiplantae</taxon>
        <taxon>Streptophyta</taxon>
        <taxon>Embryophyta</taxon>
        <taxon>Tracheophyta</taxon>
        <taxon>Spermatophyta</taxon>
        <taxon>Magnoliopsida</taxon>
        <taxon>Liliopsida</taxon>
        <taxon>Poales</taxon>
        <taxon>Poaceae</taxon>
        <taxon>BOP clade</taxon>
        <taxon>Oryzoideae</taxon>
        <taxon>Oryzeae</taxon>
        <taxon>Oryzinae</taxon>
        <taxon>Leersia</taxon>
    </lineage>
</organism>
<feature type="region of interest" description="Disordered" evidence="1">
    <location>
        <begin position="340"/>
        <end position="384"/>
    </location>
</feature>
<reference evidence="3" key="3">
    <citation type="submission" date="2015-04" db="UniProtKB">
        <authorList>
            <consortium name="EnsemblPlants"/>
        </authorList>
    </citation>
    <scope>IDENTIFICATION</scope>
</reference>
<feature type="region of interest" description="Disordered" evidence="1">
    <location>
        <begin position="449"/>
        <end position="543"/>
    </location>
</feature>
<evidence type="ECO:0000313" key="3">
    <source>
        <dbReference type="EnsemblPlants" id="LPERR02G16940.1"/>
    </source>
</evidence>
<dbReference type="HOGENOM" id="CLU_032260_0_0_1"/>
<feature type="compositionally biased region" description="Basic and acidic residues" evidence="1">
    <location>
        <begin position="463"/>
        <end position="481"/>
    </location>
</feature>